<gene>
    <name evidence="2" type="ORF">EJ05DRAFT_501737</name>
</gene>
<feature type="compositionally biased region" description="Low complexity" evidence="1">
    <location>
        <begin position="81"/>
        <end position="93"/>
    </location>
</feature>
<feature type="compositionally biased region" description="Basic residues" evidence="1">
    <location>
        <begin position="243"/>
        <end position="252"/>
    </location>
</feature>
<dbReference type="RefSeq" id="XP_033599656.1">
    <property type="nucleotide sequence ID" value="XM_033747149.1"/>
</dbReference>
<accession>A0A6A6W3R6</accession>
<feature type="region of interest" description="Disordered" evidence="1">
    <location>
        <begin position="168"/>
        <end position="216"/>
    </location>
</feature>
<feature type="compositionally biased region" description="Low complexity" evidence="1">
    <location>
        <begin position="168"/>
        <end position="179"/>
    </location>
</feature>
<dbReference type="EMBL" id="ML996574">
    <property type="protein sequence ID" value="KAF2757205.1"/>
    <property type="molecule type" value="Genomic_DNA"/>
</dbReference>
<keyword evidence="3" id="KW-1185">Reference proteome</keyword>
<dbReference type="AlphaFoldDB" id="A0A6A6W3R6"/>
<feature type="region of interest" description="Disordered" evidence="1">
    <location>
        <begin position="1"/>
        <end position="45"/>
    </location>
</feature>
<feature type="compositionally biased region" description="Polar residues" evidence="1">
    <location>
        <begin position="351"/>
        <end position="386"/>
    </location>
</feature>
<sequence length="537" mass="59289">MPPRGRARVAAPSNRVCQSPDEDSSDSEYLGHFEPAPVSTMLSADPPIPRTSATIMRCITIEGIPYYSVVIKPLDDPAVNSTRASSSASSASRATDRRKITEPVLREGITMDEIYNHVSRREYERFVHVEWEAAEEARAVAEAAEEEAEKAWDMEIRRQRLEALERAALLKSRGPGQSRGRPRGRGRGRGRSRGYGPAGTQRETLSAQQSGEDTSEEIDMIENTAEDVDVIARPPPMPSTRGHGIRGRRGRTRGYGGERWHAGITRSVSAQKSGEESPADMTEDGREESVIDGSSRLPYTNGRAYESSESDTAAAQQLRNDFQMSQMRSRRLVSPEVVIISPKRPIKRQRMTPTVEGTSFSTDQAPSNASSKSSQPELSASSRLGVNRTSLKPVAGSLSNGRTTIVDLIGDIEDEDSDDIDDRTHPNLTISDNGDVEMLKAKEHAPNPIVKGNRPVRKRSPSPVRIEQIIDHLDMDGEVTYCARIVGHSEDQGVWKSAREVKDECPHLLAAYKAAHLMQTGKYLIDEEDSDAYEDQE</sequence>
<evidence type="ECO:0000313" key="2">
    <source>
        <dbReference type="EMBL" id="KAF2757205.1"/>
    </source>
</evidence>
<evidence type="ECO:0000256" key="1">
    <source>
        <dbReference type="SAM" id="MobiDB-lite"/>
    </source>
</evidence>
<feature type="region of interest" description="Disordered" evidence="1">
    <location>
        <begin position="79"/>
        <end position="99"/>
    </location>
</feature>
<evidence type="ECO:0008006" key="4">
    <source>
        <dbReference type="Google" id="ProtNLM"/>
    </source>
</evidence>
<dbReference type="Proteomes" id="UP000799437">
    <property type="component" value="Unassembled WGS sequence"/>
</dbReference>
<feature type="region of interest" description="Disordered" evidence="1">
    <location>
        <begin position="231"/>
        <end position="313"/>
    </location>
</feature>
<feature type="compositionally biased region" description="Polar residues" evidence="1">
    <location>
        <begin position="201"/>
        <end position="212"/>
    </location>
</feature>
<protein>
    <recommendedName>
        <fullName evidence="4">Chromo domain-containing protein</fullName>
    </recommendedName>
</protein>
<organism evidence="2 3">
    <name type="scientific">Pseudovirgaria hyperparasitica</name>
    <dbReference type="NCBI Taxonomy" id="470096"/>
    <lineage>
        <taxon>Eukaryota</taxon>
        <taxon>Fungi</taxon>
        <taxon>Dikarya</taxon>
        <taxon>Ascomycota</taxon>
        <taxon>Pezizomycotina</taxon>
        <taxon>Dothideomycetes</taxon>
        <taxon>Dothideomycetes incertae sedis</taxon>
        <taxon>Acrospermales</taxon>
        <taxon>Acrospermaceae</taxon>
        <taxon>Pseudovirgaria</taxon>
    </lineage>
</organism>
<proteinExistence type="predicted"/>
<evidence type="ECO:0000313" key="3">
    <source>
        <dbReference type="Proteomes" id="UP000799437"/>
    </source>
</evidence>
<dbReference type="GeneID" id="54488203"/>
<feature type="region of interest" description="Disordered" evidence="1">
    <location>
        <begin position="343"/>
        <end position="386"/>
    </location>
</feature>
<name>A0A6A6W3R6_9PEZI</name>
<feature type="compositionally biased region" description="Basic residues" evidence="1">
    <location>
        <begin position="180"/>
        <end position="192"/>
    </location>
</feature>
<reference evidence="2" key="1">
    <citation type="journal article" date="2020" name="Stud. Mycol.">
        <title>101 Dothideomycetes genomes: a test case for predicting lifestyles and emergence of pathogens.</title>
        <authorList>
            <person name="Haridas S."/>
            <person name="Albert R."/>
            <person name="Binder M."/>
            <person name="Bloem J."/>
            <person name="Labutti K."/>
            <person name="Salamov A."/>
            <person name="Andreopoulos B."/>
            <person name="Baker S."/>
            <person name="Barry K."/>
            <person name="Bills G."/>
            <person name="Bluhm B."/>
            <person name="Cannon C."/>
            <person name="Castanera R."/>
            <person name="Culley D."/>
            <person name="Daum C."/>
            <person name="Ezra D."/>
            <person name="Gonzalez J."/>
            <person name="Henrissat B."/>
            <person name="Kuo A."/>
            <person name="Liang C."/>
            <person name="Lipzen A."/>
            <person name="Lutzoni F."/>
            <person name="Magnuson J."/>
            <person name="Mondo S."/>
            <person name="Nolan M."/>
            <person name="Ohm R."/>
            <person name="Pangilinan J."/>
            <person name="Park H.-J."/>
            <person name="Ramirez L."/>
            <person name="Alfaro M."/>
            <person name="Sun H."/>
            <person name="Tritt A."/>
            <person name="Yoshinaga Y."/>
            <person name="Zwiers L.-H."/>
            <person name="Turgeon B."/>
            <person name="Goodwin S."/>
            <person name="Spatafora J."/>
            <person name="Crous P."/>
            <person name="Grigoriev I."/>
        </authorList>
    </citation>
    <scope>NUCLEOTIDE SEQUENCE</scope>
    <source>
        <strain evidence="2">CBS 121739</strain>
    </source>
</reference>